<reference evidence="2 3" key="1">
    <citation type="submission" date="2020-03" db="EMBL/GenBank/DDBJ databases">
        <title>Draft Genome Sequence of Cudoniella acicularis.</title>
        <authorList>
            <person name="Buettner E."/>
            <person name="Kellner H."/>
        </authorList>
    </citation>
    <scope>NUCLEOTIDE SEQUENCE [LARGE SCALE GENOMIC DNA]</scope>
    <source>
        <strain evidence="2 3">DSM 108380</strain>
    </source>
</reference>
<feature type="region of interest" description="Disordered" evidence="1">
    <location>
        <begin position="1"/>
        <end position="25"/>
    </location>
</feature>
<protein>
    <submittedName>
        <fullName evidence="2">Uncharacterized protein</fullName>
    </submittedName>
</protein>
<proteinExistence type="predicted"/>
<evidence type="ECO:0000313" key="2">
    <source>
        <dbReference type="EMBL" id="KAF4624522.1"/>
    </source>
</evidence>
<feature type="compositionally biased region" description="Polar residues" evidence="1">
    <location>
        <begin position="93"/>
        <end position="111"/>
    </location>
</feature>
<gene>
    <name evidence="2" type="ORF">G7Y89_g13650</name>
</gene>
<keyword evidence="3" id="KW-1185">Reference proteome</keyword>
<accession>A0A8H4VW82</accession>
<dbReference type="EMBL" id="JAAMPI010001631">
    <property type="protein sequence ID" value="KAF4624522.1"/>
    <property type="molecule type" value="Genomic_DNA"/>
</dbReference>
<name>A0A8H4VW82_9HELO</name>
<comment type="caution">
    <text evidence="2">The sequence shown here is derived from an EMBL/GenBank/DDBJ whole genome shotgun (WGS) entry which is preliminary data.</text>
</comment>
<dbReference type="Proteomes" id="UP000566819">
    <property type="component" value="Unassembled WGS sequence"/>
</dbReference>
<evidence type="ECO:0000313" key="3">
    <source>
        <dbReference type="Proteomes" id="UP000566819"/>
    </source>
</evidence>
<organism evidence="2 3">
    <name type="scientific">Cudoniella acicularis</name>
    <dbReference type="NCBI Taxonomy" id="354080"/>
    <lineage>
        <taxon>Eukaryota</taxon>
        <taxon>Fungi</taxon>
        <taxon>Dikarya</taxon>
        <taxon>Ascomycota</taxon>
        <taxon>Pezizomycotina</taxon>
        <taxon>Leotiomycetes</taxon>
        <taxon>Helotiales</taxon>
        <taxon>Tricladiaceae</taxon>
        <taxon>Cudoniella</taxon>
    </lineage>
</organism>
<feature type="region of interest" description="Disordered" evidence="1">
    <location>
        <begin position="93"/>
        <end position="118"/>
    </location>
</feature>
<dbReference type="AlphaFoldDB" id="A0A8H4VW82"/>
<sequence length="216" mass="23818">MGSSFSRPKIRESLPGILRAPGGSALRLVDSNGSNSLEEEESLRQPPVLKPGYTIQHILATGSTVSLAEPSPSTPRSPGQSILHQHSYFNRCNPWQTNASSTPGSSTTRNIPSGDPTISIRDFRSSTQDTLVGTPRSAYGSTLHLNLNLNQFDFPQEKTPPQSKESLARYSIRHVQTTDSAEPARESKRPLIRPSLVNLGRRRDSSLYKLYEEAKY</sequence>
<evidence type="ECO:0000256" key="1">
    <source>
        <dbReference type="SAM" id="MobiDB-lite"/>
    </source>
</evidence>